<dbReference type="Gene3D" id="3.40.50.150">
    <property type="entry name" value="Vaccinia Virus protein VP39"/>
    <property type="match status" value="1"/>
</dbReference>
<dbReference type="CDD" id="cd02440">
    <property type="entry name" value="AdoMet_MTases"/>
    <property type="match status" value="1"/>
</dbReference>
<dbReference type="GO" id="GO:0032259">
    <property type="term" value="P:methylation"/>
    <property type="evidence" value="ECO:0007669"/>
    <property type="project" value="UniProtKB-KW"/>
</dbReference>
<evidence type="ECO:0000313" key="5">
    <source>
        <dbReference type="Proteomes" id="UP000053372"/>
    </source>
</evidence>
<proteinExistence type="predicted"/>
<dbReference type="PANTHER" id="PTHR43861:SF1">
    <property type="entry name" value="TRANS-ACONITATE 2-METHYLTRANSFERASE"/>
    <property type="match status" value="1"/>
</dbReference>
<dbReference type="GO" id="GO:0008168">
    <property type="term" value="F:methyltransferase activity"/>
    <property type="evidence" value="ECO:0007669"/>
    <property type="project" value="UniProtKB-KW"/>
</dbReference>
<gene>
    <name evidence="4" type="ORF">BC008_08755</name>
</gene>
<name>A0A0V7ZCL1_9CYAN</name>
<dbReference type="InterPro" id="IPR029063">
    <property type="entry name" value="SAM-dependent_MTases_sf"/>
</dbReference>
<evidence type="ECO:0000256" key="1">
    <source>
        <dbReference type="ARBA" id="ARBA00022603"/>
    </source>
</evidence>
<protein>
    <submittedName>
        <fullName evidence="4">Methyltransferase type 11</fullName>
    </submittedName>
</protein>
<dbReference type="Pfam" id="PF13649">
    <property type="entry name" value="Methyltransf_25"/>
    <property type="match status" value="1"/>
</dbReference>
<dbReference type="AlphaFoldDB" id="A0A0V7ZCL1"/>
<reference evidence="4 5" key="1">
    <citation type="journal article" date="2015" name="Genome Announc.">
        <title>Draft Genome of the Euendolithic (true boring) Cyanobacterium Mastigocoleus testarum strain BC008.</title>
        <authorList>
            <person name="Guida B.S."/>
            <person name="Garcia-Pichel F."/>
        </authorList>
    </citation>
    <scope>NUCLEOTIDE SEQUENCE [LARGE SCALE GENOMIC DNA]</scope>
    <source>
        <strain evidence="4 5">BC008</strain>
    </source>
</reference>
<dbReference type="PANTHER" id="PTHR43861">
    <property type="entry name" value="TRANS-ACONITATE 2-METHYLTRANSFERASE-RELATED"/>
    <property type="match status" value="1"/>
</dbReference>
<feature type="domain" description="Methyltransferase" evidence="3">
    <location>
        <begin position="40"/>
        <end position="135"/>
    </location>
</feature>
<dbReference type="InterPro" id="IPR041698">
    <property type="entry name" value="Methyltransf_25"/>
</dbReference>
<evidence type="ECO:0000256" key="2">
    <source>
        <dbReference type="ARBA" id="ARBA00022679"/>
    </source>
</evidence>
<keyword evidence="1 4" id="KW-0489">Methyltransferase</keyword>
<accession>A0A0V7ZCL1</accession>
<dbReference type="EMBL" id="LMTZ01000161">
    <property type="protein sequence ID" value="KST62248.1"/>
    <property type="molecule type" value="Genomic_DNA"/>
</dbReference>
<keyword evidence="5" id="KW-1185">Reference proteome</keyword>
<dbReference type="Proteomes" id="UP000053372">
    <property type="component" value="Unassembled WGS sequence"/>
</dbReference>
<comment type="caution">
    <text evidence="4">The sequence shown here is derived from an EMBL/GenBank/DDBJ whole genome shotgun (WGS) entry which is preliminary data.</text>
</comment>
<organism evidence="4 5">
    <name type="scientific">Mastigocoleus testarum BC008</name>
    <dbReference type="NCBI Taxonomy" id="371196"/>
    <lineage>
        <taxon>Bacteria</taxon>
        <taxon>Bacillati</taxon>
        <taxon>Cyanobacteriota</taxon>
        <taxon>Cyanophyceae</taxon>
        <taxon>Nostocales</taxon>
        <taxon>Hapalosiphonaceae</taxon>
        <taxon>Mastigocoleus</taxon>
    </lineage>
</organism>
<sequence>MIIYYDTIAEQYKKVTELPCRLIEEYTYFNLLGDLTGKSILDLACGEGLYSRKFLHKGAKKIVGVDISAKMIELAKQQESQKQEDIEYIVGDVMELGKIGSFDLVVASYLLNYARTKEELLKMCQTVYTNLKPGGRFLTINNNLQQCPESYGICEKYGYTKSISETLQEGTPITLTFRIPGDNKTVSFDNYYLSKETYEWAFQVAGFEEIHLHQPIVFSEGIQEFDLEFWQDFLEYAPIVCIECLK</sequence>
<dbReference type="RefSeq" id="WP_058184741.1">
    <property type="nucleotide sequence ID" value="NZ_LMTZ01000161.1"/>
</dbReference>
<keyword evidence="2 4" id="KW-0808">Transferase</keyword>
<dbReference type="OrthoDB" id="9779104at2"/>
<evidence type="ECO:0000259" key="3">
    <source>
        <dbReference type="Pfam" id="PF13649"/>
    </source>
</evidence>
<evidence type="ECO:0000313" key="4">
    <source>
        <dbReference type="EMBL" id="KST62248.1"/>
    </source>
</evidence>
<dbReference type="SUPFAM" id="SSF53335">
    <property type="entry name" value="S-adenosyl-L-methionine-dependent methyltransferases"/>
    <property type="match status" value="1"/>
</dbReference>